<keyword evidence="1" id="KW-0175">Coiled coil</keyword>
<feature type="compositionally biased region" description="Low complexity" evidence="2">
    <location>
        <begin position="320"/>
        <end position="334"/>
    </location>
</feature>
<feature type="coiled-coil region" evidence="1">
    <location>
        <begin position="102"/>
        <end position="129"/>
    </location>
</feature>
<keyword evidence="3" id="KW-0472">Membrane</keyword>
<dbReference type="AlphaFoldDB" id="B6RRY9"/>
<feature type="compositionally biased region" description="Pro residues" evidence="2">
    <location>
        <begin position="281"/>
        <end position="319"/>
    </location>
</feature>
<organism evidence="4">
    <name type="scientific">Chlamydia pecorum</name>
    <dbReference type="NCBI Taxonomy" id="85991"/>
    <lineage>
        <taxon>Bacteria</taxon>
        <taxon>Pseudomonadati</taxon>
        <taxon>Chlamydiota</taxon>
        <taxon>Chlamydiia</taxon>
        <taxon>Chlamydiales</taxon>
        <taxon>Chlamydiaceae</taxon>
        <taxon>Chlamydia/Chlamydophila group</taxon>
        <taxon>Chlamydia</taxon>
    </lineage>
</organism>
<protein>
    <submittedName>
        <fullName evidence="4">Inclusion membrane protein IncA</fullName>
    </submittedName>
</protein>
<feature type="region of interest" description="Disordered" evidence="2">
    <location>
        <begin position="277"/>
        <end position="334"/>
    </location>
</feature>
<reference evidence="4" key="1">
    <citation type="submission" date="2007-12" db="EMBL/GenBank/DDBJ databases">
        <title>Identification and characterization of coding tandem repeat variants in incA of Chlamydophila pecorum.</title>
        <authorList>
            <person name="Yousef Mohamad K."/>
            <person name="Rekiki A."/>
            <person name="Myers G."/>
            <person name="Bavoil P.M."/>
            <person name="Rodolakis A."/>
        </authorList>
    </citation>
    <scope>NUCLEOTIDE SEQUENCE</scope>
    <source>
        <strain evidence="4">R69</strain>
    </source>
</reference>
<feature type="transmembrane region" description="Helical" evidence="3">
    <location>
        <begin position="68"/>
        <end position="89"/>
    </location>
</feature>
<keyword evidence="3" id="KW-1133">Transmembrane helix</keyword>
<feature type="transmembrane region" description="Helical" evidence="3">
    <location>
        <begin position="34"/>
        <end position="62"/>
    </location>
</feature>
<keyword evidence="3" id="KW-0812">Transmembrane</keyword>
<evidence type="ECO:0000256" key="2">
    <source>
        <dbReference type="SAM" id="MobiDB-lite"/>
    </source>
</evidence>
<dbReference type="SUPFAM" id="SSF56954">
    <property type="entry name" value="Outer membrane efflux proteins (OEP)"/>
    <property type="match status" value="1"/>
</dbReference>
<evidence type="ECO:0000256" key="3">
    <source>
        <dbReference type="SAM" id="Phobius"/>
    </source>
</evidence>
<evidence type="ECO:0000313" key="4">
    <source>
        <dbReference type="EMBL" id="ACA64219.1"/>
    </source>
</evidence>
<dbReference type="RefSeq" id="WP_370895097.1">
    <property type="nucleotide sequence ID" value="NZ_JBEQPJ010000001.1"/>
</dbReference>
<sequence>MTVNPLQTQPNSILTAPVKATPLPDSRKLSIVQIVLTAVKILAATALFVISCFGIFGCLLSIPLGIGGAIGLTCAALACFVIVLMSLWANPSAKEKAYQKQIDTFAAENERLKGNLSDLEKALSSLGEVSVDLDAHVKSSEDLVTQCKHVLSEFNTLKLEMQEQLRPAASLISSVSKLLTKEDIIKLKDELQDLKNKVIQTQANVVLANDLLQQTQGQVQQQQQLLNQLQEQVQALEQQKQQLQQVVLQLQQAAQQAGEAQYNLIAGLGAAIQQAAAPAAPAAPAPEAPAPEAPAPEAPAPEAPAPEAPAPEAPAPEAPAPENNDSNNDDNAAS</sequence>
<proteinExistence type="predicted"/>
<name>B6RRY9_9CHLA</name>
<accession>B6RRY9</accession>
<evidence type="ECO:0000256" key="1">
    <source>
        <dbReference type="SAM" id="Coils"/>
    </source>
</evidence>
<feature type="coiled-coil region" evidence="1">
    <location>
        <begin position="177"/>
        <end position="260"/>
    </location>
</feature>
<dbReference type="EMBL" id="EU340822">
    <property type="protein sequence ID" value="ACA64219.1"/>
    <property type="molecule type" value="Genomic_DNA"/>
</dbReference>